<protein>
    <recommendedName>
        <fullName evidence="4 11">Phosphoacetylglucosamine mutase</fullName>
        <shortName evidence="11">PAGM</shortName>
        <ecNumber evidence="4 11">5.4.2.3</ecNumber>
    </recommendedName>
    <alternativeName>
        <fullName evidence="10 11">Acetylglucosamine phosphomutase</fullName>
    </alternativeName>
    <alternativeName>
        <fullName evidence="9 11">N-acetylglucosamine-phosphate mutase</fullName>
    </alternativeName>
</protein>
<dbReference type="GO" id="GO:0006048">
    <property type="term" value="P:UDP-N-acetylglucosamine biosynthetic process"/>
    <property type="evidence" value="ECO:0007669"/>
    <property type="project" value="UniProtKB-UniRule"/>
</dbReference>
<evidence type="ECO:0000256" key="4">
    <source>
        <dbReference type="ARBA" id="ARBA00012731"/>
    </source>
</evidence>
<keyword evidence="20" id="KW-1185">Reference proteome</keyword>
<evidence type="ECO:0000313" key="20">
    <source>
        <dbReference type="Proteomes" id="UP000471633"/>
    </source>
</evidence>
<evidence type="ECO:0000256" key="7">
    <source>
        <dbReference type="ARBA" id="ARBA00022842"/>
    </source>
</evidence>
<dbReference type="InterPro" id="IPR036900">
    <property type="entry name" value="A-D-PHexomutase_C_sf"/>
</dbReference>
<evidence type="ECO:0000259" key="16">
    <source>
        <dbReference type="Pfam" id="PF02878"/>
    </source>
</evidence>
<evidence type="ECO:0000256" key="1">
    <source>
        <dbReference type="ARBA" id="ARBA00000558"/>
    </source>
</evidence>
<feature type="domain" description="Phosphoacetylglucosamine mutase AMG1" evidence="18">
    <location>
        <begin position="250"/>
        <end position="365"/>
    </location>
</feature>
<comment type="similarity">
    <text evidence="3 11">Belongs to the phosphohexose mutase family.</text>
</comment>
<evidence type="ECO:0000259" key="15">
    <source>
        <dbReference type="Pfam" id="PF00408"/>
    </source>
</evidence>
<dbReference type="InterPro" id="IPR016055">
    <property type="entry name" value="A-D-PHexomutase_a/b/a-I/II/III"/>
</dbReference>
<comment type="pathway">
    <text evidence="2 11">Nucleotide-sugar biosynthesis; UDP-N-acetyl-alpha-D-glucosamine biosynthesis; N-acetyl-alpha-D-glucosamine 1-phosphate from alpha-D-glucosamine 6-phosphate (route I): step 2/2.</text>
</comment>
<dbReference type="GO" id="GO:0005975">
    <property type="term" value="P:carbohydrate metabolic process"/>
    <property type="evidence" value="ECO:0007669"/>
    <property type="project" value="InterPro"/>
</dbReference>
<feature type="binding site" evidence="14">
    <location>
        <position position="359"/>
    </location>
    <ligand>
        <name>Mg(2+)</name>
        <dbReference type="ChEBI" id="CHEBI:18420"/>
    </ligand>
</feature>
<dbReference type="RefSeq" id="XP_035588947.2">
    <property type="nucleotide sequence ID" value="XM_035734207.2"/>
</dbReference>
<dbReference type="AlphaFoldDB" id="A0A922LQG3"/>
<dbReference type="GeneID" id="24591528"/>
<dbReference type="Pfam" id="PF21404">
    <property type="entry name" value="AMG1_III"/>
    <property type="match status" value="1"/>
</dbReference>
<feature type="binding site" description="via phosphate group" evidence="14">
    <location>
        <position position="134"/>
    </location>
    <ligand>
        <name>Mg(2+)</name>
        <dbReference type="ChEBI" id="CHEBI:18420"/>
    </ligand>
</feature>
<proteinExistence type="inferred from homology"/>
<dbReference type="SUPFAM" id="SSF53738">
    <property type="entry name" value="Phosphoglucomutase, first 3 domains"/>
    <property type="match status" value="3"/>
</dbReference>
<dbReference type="CDD" id="cd03086">
    <property type="entry name" value="PGM3"/>
    <property type="match status" value="1"/>
</dbReference>
<evidence type="ECO:0000256" key="10">
    <source>
        <dbReference type="ARBA" id="ARBA00032065"/>
    </source>
</evidence>
<feature type="active site" description="Phosphoserine intermediate" evidence="12">
    <location>
        <position position="134"/>
    </location>
</feature>
<comment type="catalytic activity">
    <reaction evidence="1 11">
        <text>N-acetyl-alpha-D-glucosamine 1-phosphate = N-acetyl-D-glucosamine 6-phosphate</text>
        <dbReference type="Rhea" id="RHEA:23804"/>
        <dbReference type="ChEBI" id="CHEBI:57513"/>
        <dbReference type="ChEBI" id="CHEBI:57776"/>
        <dbReference type="EC" id="5.4.2.3"/>
    </reaction>
</comment>
<name>A0A922LQG3_SCHHA</name>
<feature type="binding site" evidence="14">
    <location>
        <position position="361"/>
    </location>
    <ligand>
        <name>Mg(2+)</name>
        <dbReference type="ChEBI" id="CHEBI:18420"/>
    </ligand>
</feature>
<evidence type="ECO:0000313" key="19">
    <source>
        <dbReference type="EMBL" id="KAH9591449.1"/>
    </source>
</evidence>
<feature type="binding site" evidence="13">
    <location>
        <begin position="603"/>
        <end position="607"/>
    </location>
    <ligand>
        <name>substrate</name>
    </ligand>
</feature>
<evidence type="ECO:0000256" key="8">
    <source>
        <dbReference type="ARBA" id="ARBA00023235"/>
    </source>
</evidence>
<dbReference type="InterPro" id="IPR016657">
    <property type="entry name" value="PAGM"/>
</dbReference>
<comment type="cofactor">
    <cofactor evidence="11 14">
        <name>Mg(2+)</name>
        <dbReference type="ChEBI" id="CHEBI:18420"/>
    </cofactor>
    <text evidence="11 14">Binds 1 Mg(2+) ion per subunit.</text>
</comment>
<evidence type="ECO:0000259" key="17">
    <source>
        <dbReference type="Pfam" id="PF21404"/>
    </source>
</evidence>
<dbReference type="Gene3D" id="3.40.120.10">
    <property type="entry name" value="Alpha-D-Glucose-1,6-Bisphosphate, subunit A, domain 3"/>
    <property type="match status" value="1"/>
</dbReference>
<reference evidence="19" key="1">
    <citation type="journal article" date="2012" name="Nat. Genet.">
        <title>Whole-genome sequence of Schistosoma haematobium.</title>
        <authorList>
            <person name="Young N.D."/>
            <person name="Jex A.R."/>
            <person name="Li B."/>
            <person name="Liu S."/>
            <person name="Yang L."/>
            <person name="Xiong Z."/>
            <person name="Li Y."/>
            <person name="Cantacessi C."/>
            <person name="Hall R.S."/>
            <person name="Xu X."/>
            <person name="Chen F."/>
            <person name="Wu X."/>
            <person name="Zerlotini A."/>
            <person name="Oliveira G."/>
            <person name="Hofmann A."/>
            <person name="Zhang G."/>
            <person name="Fang X."/>
            <person name="Kang Y."/>
            <person name="Campbell B.E."/>
            <person name="Loukas A."/>
            <person name="Ranganathan S."/>
            <person name="Rollinson D."/>
            <person name="Rinaldi G."/>
            <person name="Brindley P.J."/>
            <person name="Yang H."/>
            <person name="Wang J."/>
            <person name="Wang J."/>
            <person name="Gasser R.B."/>
        </authorList>
    </citation>
    <scope>NUCLEOTIDE SEQUENCE</scope>
</reference>
<dbReference type="CTD" id="24591528"/>
<dbReference type="InterPro" id="IPR005843">
    <property type="entry name" value="A-D-PHexomutase_C"/>
</dbReference>
<dbReference type="InterPro" id="IPR016066">
    <property type="entry name" value="A-D-PHexomutase_CS"/>
</dbReference>
<dbReference type="InterPro" id="IPR005844">
    <property type="entry name" value="A-D-PHexomutase_a/b/a-I"/>
</dbReference>
<evidence type="ECO:0000256" key="13">
    <source>
        <dbReference type="PIRSR" id="PIRSR016408-2"/>
    </source>
</evidence>
<feature type="domain" description="Phosphoacetylglucosamine mutase AMG1" evidence="17">
    <location>
        <begin position="404"/>
        <end position="535"/>
    </location>
</feature>
<dbReference type="InterPro" id="IPR049023">
    <property type="entry name" value="AMG1_II"/>
</dbReference>
<comment type="caution">
    <text evidence="19">The sequence shown here is derived from an EMBL/GenBank/DDBJ whole genome shotgun (WGS) entry which is preliminary data.</text>
</comment>
<evidence type="ECO:0000256" key="3">
    <source>
        <dbReference type="ARBA" id="ARBA00010231"/>
    </source>
</evidence>
<evidence type="ECO:0000259" key="18">
    <source>
        <dbReference type="Pfam" id="PF21405"/>
    </source>
</evidence>
<dbReference type="Proteomes" id="UP000471633">
    <property type="component" value="Unassembled WGS sequence"/>
</dbReference>
<reference evidence="19" key="2">
    <citation type="journal article" date="2019" name="Gigascience">
        <title>High-quality Schistosoma haematobium genome achieved by single-molecule and long-range sequencing.</title>
        <authorList>
            <person name="Stroehlein A.J."/>
            <person name="Korhonen P.K."/>
            <person name="Chong T.M."/>
            <person name="Lim Y.L."/>
            <person name="Chan K.G."/>
            <person name="Webster B."/>
            <person name="Rollinson D."/>
            <person name="Brindley P.J."/>
            <person name="Gasser R.B."/>
            <person name="Young N.D."/>
        </authorList>
    </citation>
    <scope>NUCLEOTIDE SEQUENCE</scope>
</reference>
<evidence type="ECO:0000256" key="5">
    <source>
        <dbReference type="ARBA" id="ARBA00022553"/>
    </source>
</evidence>
<dbReference type="EMBL" id="AMPZ03000002">
    <property type="protein sequence ID" value="KAH9591449.1"/>
    <property type="molecule type" value="Genomic_DNA"/>
</dbReference>
<evidence type="ECO:0000256" key="2">
    <source>
        <dbReference type="ARBA" id="ARBA00004865"/>
    </source>
</evidence>
<evidence type="ECO:0000256" key="9">
    <source>
        <dbReference type="ARBA" id="ARBA00031926"/>
    </source>
</evidence>
<accession>A0A922LQG3</accession>
<dbReference type="InterPro" id="IPR049022">
    <property type="entry name" value="AMG1_III"/>
</dbReference>
<feature type="binding site" evidence="13">
    <location>
        <position position="612"/>
    </location>
    <ligand>
        <name>substrate</name>
    </ligand>
</feature>
<dbReference type="GO" id="GO:0004610">
    <property type="term" value="F:phosphoacetylglucosamine mutase activity"/>
    <property type="evidence" value="ECO:0007669"/>
    <property type="project" value="UniProtKB-UniRule"/>
</dbReference>
<dbReference type="KEGG" id="shx:MS3_00003728"/>
<dbReference type="Pfam" id="PF21405">
    <property type="entry name" value="AMG1_II"/>
    <property type="match status" value="1"/>
</dbReference>
<dbReference type="FunFam" id="3.40.120.10:FF:000013">
    <property type="entry name" value="Phosphoacetylglucosamine mutase"/>
    <property type="match status" value="1"/>
</dbReference>
<dbReference type="PROSITE" id="PS00710">
    <property type="entry name" value="PGM_PMM"/>
    <property type="match status" value="1"/>
</dbReference>
<evidence type="ECO:0000256" key="12">
    <source>
        <dbReference type="PIRSR" id="PIRSR016408-1"/>
    </source>
</evidence>
<dbReference type="PIRSF" id="PIRSF016408">
    <property type="entry name" value="PAGM"/>
    <property type="match status" value="1"/>
</dbReference>
<keyword evidence="5" id="KW-0597">Phosphoprotein</keyword>
<comment type="function">
    <text evidence="11">Catalyzes the conversion of GlcNAc-6-P into GlcNAc-1-P during the synthesis of uridine diphosphate/UDP-GlcNAc, a sugar nucleotide critical to multiple glycosylation pathways including protein N- and O-glycosylation.</text>
</comment>
<sequence length="656" mass="73691">MNVNTYCWGIGETRSLNVLQKFIHKLQVINPYICRYNNEYNNYKTTLQFLDFKTKSFQKIKPKKHMTLDERFQKLGTLLKGFKITDSSLLSYGTAGFRLPADKLGGVAIRLGILACIRSLNLQCRAVGIMITASHNPPCDNGMKLVDPHGGMLDAEWEPVVVSFMSCSDESVSKWLSEHCCNFQDDQLPHVVLGFDTRESSPALANEVNQGVSVMHGICHELGLVTTPQLHYFVQYINSIGSPCSNQLVDLETIYVHHFAERFTTALENLQSCTESIHLNIDCAHGVGSKVLERFRAYFSSVKGPRRLILHLYNTETEKKELLNQNCGADFVKITLNAPKLTPPNEQSIMYPDRWATIDGDADRLIYFRPIFTHCSSSSDNRLNNDMKELHLTGAVAQQVELLDGDRISCLFAHFLVKVLKSVSSDRNLTIGVIQTAYANSASTRYLTEHLHVSVVCVPTGVKHLHHAAQSFDFGIYFEANGHGTVLFSKHILNFAKNLNVNNPLRTFIDLTNTSIGDAITDILLVEYTLAWLNWSFINWFSMYDDLPSKQLKVTVAKRDLIQVTWDERRVTSPIELQIAVDEAVQQADKLVDKIGTSRAFVRPSGTEDTVRIYAESYTHEATDWLSATIALITYRLAGGIGPQPTPPKPLHSICN</sequence>
<feature type="binding site" evidence="13">
    <location>
        <begin position="479"/>
        <end position="481"/>
    </location>
    <ligand>
        <name>substrate</name>
    </ligand>
</feature>
<keyword evidence="8 11" id="KW-0413">Isomerase</keyword>
<evidence type="ECO:0000256" key="14">
    <source>
        <dbReference type="PIRSR" id="PIRSR016408-3"/>
    </source>
</evidence>
<gene>
    <name evidence="19" type="primary">PGM3_1</name>
    <name evidence="19" type="ORF">MS3_00003728</name>
</gene>
<dbReference type="PANTHER" id="PTHR45955">
    <property type="entry name" value="PHOSPHOACETYLGLUCOSAMINE MUTASE"/>
    <property type="match status" value="1"/>
</dbReference>
<dbReference type="SUPFAM" id="SSF55957">
    <property type="entry name" value="Phosphoglucomutase, C-terminal domain"/>
    <property type="match status" value="1"/>
</dbReference>
<keyword evidence="7 11" id="KW-0460">Magnesium</keyword>
<dbReference type="Pfam" id="PF02878">
    <property type="entry name" value="PGM_PMM_I"/>
    <property type="match status" value="1"/>
</dbReference>
<evidence type="ECO:0000256" key="6">
    <source>
        <dbReference type="ARBA" id="ARBA00022723"/>
    </source>
</evidence>
<dbReference type="PANTHER" id="PTHR45955:SF1">
    <property type="entry name" value="PHOSPHOACETYLGLUCOSAMINE MUTASE"/>
    <property type="match status" value="1"/>
</dbReference>
<evidence type="ECO:0000256" key="11">
    <source>
        <dbReference type="PIRNR" id="PIRNR016408"/>
    </source>
</evidence>
<dbReference type="GO" id="GO:0000287">
    <property type="term" value="F:magnesium ion binding"/>
    <property type="evidence" value="ECO:0007669"/>
    <property type="project" value="InterPro"/>
</dbReference>
<dbReference type="EC" id="5.4.2.3" evidence="4 11"/>
<feature type="binding site" evidence="14">
    <location>
        <position position="363"/>
    </location>
    <ligand>
        <name>Mg(2+)</name>
        <dbReference type="ChEBI" id="CHEBI:18420"/>
    </ligand>
</feature>
<reference evidence="19" key="4">
    <citation type="journal article" date="2022" name="PLoS Pathog.">
        <title>Chromosome-level genome of Schistosoma haematobium underpins genome-wide explorations of molecular variation.</title>
        <authorList>
            <person name="Stroehlein A.J."/>
            <person name="Korhonen P.K."/>
            <person name="Lee V.V."/>
            <person name="Ralph S.A."/>
            <person name="Mentink-Kane M."/>
            <person name="You H."/>
            <person name="McManus D.P."/>
            <person name="Tchuente L.T."/>
            <person name="Stothard J.R."/>
            <person name="Kaur P."/>
            <person name="Dudchenko O."/>
            <person name="Aiden E.L."/>
            <person name="Yang B."/>
            <person name="Yang H."/>
            <person name="Emery A.M."/>
            <person name="Webster B.L."/>
            <person name="Brindley P.J."/>
            <person name="Rollinson D."/>
            <person name="Chang B.C.H."/>
            <person name="Gasser R.B."/>
            <person name="Young N.D."/>
        </authorList>
    </citation>
    <scope>NUCLEOTIDE SEQUENCE</scope>
</reference>
<organism evidence="19 20">
    <name type="scientific">Schistosoma haematobium</name>
    <name type="common">Blood fluke</name>
    <dbReference type="NCBI Taxonomy" id="6185"/>
    <lineage>
        <taxon>Eukaryota</taxon>
        <taxon>Metazoa</taxon>
        <taxon>Spiralia</taxon>
        <taxon>Lophotrochozoa</taxon>
        <taxon>Platyhelminthes</taxon>
        <taxon>Trematoda</taxon>
        <taxon>Digenea</taxon>
        <taxon>Strigeidida</taxon>
        <taxon>Schistosomatoidea</taxon>
        <taxon>Schistosomatidae</taxon>
        <taxon>Schistosoma</taxon>
    </lineage>
</organism>
<dbReference type="Pfam" id="PF00408">
    <property type="entry name" value="PGM_PMM_IV"/>
    <property type="match status" value="1"/>
</dbReference>
<feature type="domain" description="Alpha-D-phosphohexomutase C-terminal" evidence="15">
    <location>
        <begin position="583"/>
        <end position="629"/>
    </location>
</feature>
<reference evidence="19" key="3">
    <citation type="submission" date="2021-06" db="EMBL/GenBank/DDBJ databases">
        <title>Chromosome-level genome assembly for S. haematobium.</title>
        <authorList>
            <person name="Stroehlein A.J."/>
        </authorList>
    </citation>
    <scope>NUCLEOTIDE SEQUENCE</scope>
</reference>
<keyword evidence="6 11" id="KW-0479">Metal-binding</keyword>
<feature type="domain" description="Alpha-D-phosphohexomutase alpha/beta/alpha" evidence="16">
    <location>
        <begin position="126"/>
        <end position="158"/>
    </location>
</feature>
<dbReference type="Gene3D" id="3.30.310.50">
    <property type="entry name" value="Alpha-D-phosphohexomutase, C-terminal domain"/>
    <property type="match status" value="1"/>
</dbReference>